<evidence type="ECO:0000259" key="2">
    <source>
        <dbReference type="PROSITE" id="PS50137"/>
    </source>
</evidence>
<reference evidence="3" key="1">
    <citation type="submission" date="2021-02" db="EMBL/GenBank/DDBJ databases">
        <authorList>
            <person name="Dougan E. K."/>
            <person name="Rhodes N."/>
            <person name="Thang M."/>
            <person name="Chan C."/>
        </authorList>
    </citation>
    <scope>NUCLEOTIDE SEQUENCE</scope>
</reference>
<dbReference type="Gene3D" id="3.30.160.20">
    <property type="match status" value="1"/>
</dbReference>
<evidence type="ECO:0000313" key="3">
    <source>
        <dbReference type="EMBL" id="CAE8632120.1"/>
    </source>
</evidence>
<gene>
    <name evidence="3" type="ORF">PGLA1383_LOCUS48103</name>
</gene>
<dbReference type="InterPro" id="IPR014720">
    <property type="entry name" value="dsRBD_dom"/>
</dbReference>
<dbReference type="GO" id="GO:0003723">
    <property type="term" value="F:RNA binding"/>
    <property type="evidence" value="ECO:0007669"/>
    <property type="project" value="UniProtKB-UniRule"/>
</dbReference>
<organism evidence="3 4">
    <name type="scientific">Polarella glacialis</name>
    <name type="common">Dinoflagellate</name>
    <dbReference type="NCBI Taxonomy" id="89957"/>
    <lineage>
        <taxon>Eukaryota</taxon>
        <taxon>Sar</taxon>
        <taxon>Alveolata</taxon>
        <taxon>Dinophyceae</taxon>
        <taxon>Suessiales</taxon>
        <taxon>Suessiaceae</taxon>
        <taxon>Polarella</taxon>
    </lineage>
</organism>
<accession>A0A813H3A2</accession>
<name>A0A813H3A2_POLGL</name>
<dbReference type="Proteomes" id="UP000654075">
    <property type="component" value="Unassembled WGS sequence"/>
</dbReference>
<proteinExistence type="predicted"/>
<feature type="domain" description="DRBM" evidence="2">
    <location>
        <begin position="6"/>
        <end position="79"/>
    </location>
</feature>
<feature type="non-terminal residue" evidence="3">
    <location>
        <position position="1"/>
    </location>
</feature>
<evidence type="ECO:0000256" key="1">
    <source>
        <dbReference type="PROSITE-ProRule" id="PRU00266"/>
    </source>
</evidence>
<protein>
    <recommendedName>
        <fullName evidence="2">DRBM domain-containing protein</fullName>
    </recommendedName>
</protein>
<dbReference type="EMBL" id="CAJNNV010030315">
    <property type="protein sequence ID" value="CAE8632120.1"/>
    <property type="molecule type" value="Genomic_DNA"/>
</dbReference>
<evidence type="ECO:0000313" key="4">
    <source>
        <dbReference type="Proteomes" id="UP000654075"/>
    </source>
</evidence>
<sequence length="201" mass="21637">FHSATNAKTTLVELCQRYLGKSMDKGDITYEVVEHDGGRFQAIVTVLCISGLQFAGLLGPSFRAAEQTAALQAIEGVRAEIGRLGSRKRKASEAFDEVSDDMSEALNAPAPDVTMKNKLRVAVKQVMGRDLTDADIVYDTTEVDGGFQTMVTVPNLPEPLAGRSWNGPVSPFRRDTGLLAAQDALEEVVALGTPIDLSRVL</sequence>
<dbReference type="AlphaFoldDB" id="A0A813H3A2"/>
<dbReference type="Pfam" id="PF00035">
    <property type="entry name" value="dsrm"/>
    <property type="match status" value="1"/>
</dbReference>
<keyword evidence="4" id="KW-1185">Reference proteome</keyword>
<comment type="caution">
    <text evidence="3">The sequence shown here is derived from an EMBL/GenBank/DDBJ whole genome shotgun (WGS) entry which is preliminary data.</text>
</comment>
<feature type="non-terminal residue" evidence="3">
    <location>
        <position position="201"/>
    </location>
</feature>
<keyword evidence="1" id="KW-0694">RNA-binding</keyword>
<dbReference type="PROSITE" id="PS50137">
    <property type="entry name" value="DS_RBD"/>
    <property type="match status" value="1"/>
</dbReference>
<dbReference type="SUPFAM" id="SSF54768">
    <property type="entry name" value="dsRNA-binding domain-like"/>
    <property type="match status" value="1"/>
</dbReference>